<feature type="transmembrane region" description="Helical" evidence="1">
    <location>
        <begin position="41"/>
        <end position="61"/>
    </location>
</feature>
<feature type="transmembrane region" description="Helical" evidence="1">
    <location>
        <begin position="202"/>
        <end position="219"/>
    </location>
</feature>
<comment type="caution">
    <text evidence="2">The sequence shown here is derived from an EMBL/GenBank/DDBJ whole genome shotgun (WGS) entry which is preliminary data.</text>
</comment>
<keyword evidence="3" id="KW-1185">Reference proteome</keyword>
<dbReference type="EMBL" id="BMWY01000004">
    <property type="protein sequence ID" value="GGZ57121.1"/>
    <property type="molecule type" value="Genomic_DNA"/>
</dbReference>
<accession>A0ABQ3BWV1</accession>
<keyword evidence="1" id="KW-0472">Membrane</keyword>
<proteinExistence type="predicted"/>
<gene>
    <name evidence="2" type="ORF">GCM10008088_18460</name>
</gene>
<feature type="transmembrane region" description="Helical" evidence="1">
    <location>
        <begin position="225"/>
        <end position="242"/>
    </location>
</feature>
<keyword evidence="1" id="KW-1133">Transmembrane helix</keyword>
<feature type="transmembrane region" description="Helical" evidence="1">
    <location>
        <begin position="159"/>
        <end position="181"/>
    </location>
</feature>
<evidence type="ECO:0000313" key="2">
    <source>
        <dbReference type="EMBL" id="GGZ57121.1"/>
    </source>
</evidence>
<name>A0ABQ3BWV1_9FLAO</name>
<feature type="transmembrane region" description="Helical" evidence="1">
    <location>
        <begin position="99"/>
        <end position="117"/>
    </location>
</feature>
<evidence type="ECO:0008006" key="4">
    <source>
        <dbReference type="Google" id="ProtNLM"/>
    </source>
</evidence>
<evidence type="ECO:0000256" key="1">
    <source>
        <dbReference type="SAM" id="Phobius"/>
    </source>
</evidence>
<feature type="transmembrane region" description="Helical" evidence="1">
    <location>
        <begin position="249"/>
        <end position="268"/>
    </location>
</feature>
<protein>
    <recommendedName>
        <fullName evidence="4">Prenyltransferase</fullName>
    </recommendedName>
</protein>
<feature type="transmembrane region" description="Helical" evidence="1">
    <location>
        <begin position="12"/>
        <end position="35"/>
    </location>
</feature>
<dbReference type="GeneID" id="94369512"/>
<dbReference type="Proteomes" id="UP000615593">
    <property type="component" value="Unassembled WGS sequence"/>
</dbReference>
<dbReference type="RefSeq" id="WP_027885663.1">
    <property type="nucleotide sequence ID" value="NZ_BMWY01000004.1"/>
</dbReference>
<keyword evidence="1" id="KW-0812">Transmembrane</keyword>
<reference evidence="3" key="1">
    <citation type="journal article" date="2019" name="Int. J. Syst. Evol. Microbiol.">
        <title>The Global Catalogue of Microorganisms (GCM) 10K type strain sequencing project: providing services to taxonomists for standard genome sequencing and annotation.</title>
        <authorList>
            <consortium name="The Broad Institute Genomics Platform"/>
            <consortium name="The Broad Institute Genome Sequencing Center for Infectious Disease"/>
            <person name="Wu L."/>
            <person name="Ma J."/>
        </authorList>
    </citation>
    <scope>NUCLEOTIDE SEQUENCE [LARGE SCALE GENOMIC DNA]</scope>
    <source>
        <strain evidence="3">KCTC 12708</strain>
    </source>
</reference>
<evidence type="ECO:0000313" key="3">
    <source>
        <dbReference type="Proteomes" id="UP000615593"/>
    </source>
</evidence>
<sequence length="274" mass="31096">MQWLKAIFKFYIDSSIHVSLAVCALMLTSAYVLPVQISTELVAFVFLSTITGYNFVKFAGVARLHHMSLAKNLRVIQLFSLACFVGLLVMATYQRLEVILVSAFLGVFTLLYAVPFLPHRKNLRSLQTIKVFIIAFVWAGTAVWLPLENFSFVFSVEVMLRFLQLFVFVLALIIPFEIRDLSYDSMELKTLPQLIGVTKTKGLGYVFLMVFLILEIVLTTQTENLLSAAIIAVTLGVMIFFSSKKQSTYYASFWVELIPIIWLALLWGSQNLFL</sequence>
<organism evidence="2 3">
    <name type="scientific">Mesonia mobilis</name>
    <dbReference type="NCBI Taxonomy" id="369791"/>
    <lineage>
        <taxon>Bacteria</taxon>
        <taxon>Pseudomonadati</taxon>
        <taxon>Bacteroidota</taxon>
        <taxon>Flavobacteriia</taxon>
        <taxon>Flavobacteriales</taxon>
        <taxon>Flavobacteriaceae</taxon>
        <taxon>Mesonia</taxon>
    </lineage>
</organism>
<feature type="transmembrane region" description="Helical" evidence="1">
    <location>
        <begin position="73"/>
        <end position="93"/>
    </location>
</feature>
<feature type="transmembrane region" description="Helical" evidence="1">
    <location>
        <begin position="129"/>
        <end position="147"/>
    </location>
</feature>